<dbReference type="AlphaFoldDB" id="A0A0L8GPP7"/>
<gene>
    <name evidence="1" type="ORF">OCBIM_22030563mg</name>
</gene>
<dbReference type="EMBL" id="KQ421022">
    <property type="protein sequence ID" value="KOF78585.1"/>
    <property type="molecule type" value="Genomic_DNA"/>
</dbReference>
<organism evidence="1">
    <name type="scientific">Octopus bimaculoides</name>
    <name type="common">California two-spotted octopus</name>
    <dbReference type="NCBI Taxonomy" id="37653"/>
    <lineage>
        <taxon>Eukaryota</taxon>
        <taxon>Metazoa</taxon>
        <taxon>Spiralia</taxon>
        <taxon>Lophotrochozoa</taxon>
        <taxon>Mollusca</taxon>
        <taxon>Cephalopoda</taxon>
        <taxon>Coleoidea</taxon>
        <taxon>Octopodiformes</taxon>
        <taxon>Octopoda</taxon>
        <taxon>Incirrata</taxon>
        <taxon>Octopodidae</taxon>
        <taxon>Octopus</taxon>
    </lineage>
</organism>
<proteinExistence type="predicted"/>
<protein>
    <submittedName>
        <fullName evidence="1">Uncharacterized protein</fullName>
    </submittedName>
</protein>
<reference evidence="1" key="1">
    <citation type="submission" date="2015-07" db="EMBL/GenBank/DDBJ databases">
        <title>MeaNS - Measles Nucleotide Surveillance Program.</title>
        <authorList>
            <person name="Tran T."/>
            <person name="Druce J."/>
        </authorList>
    </citation>
    <scope>NUCLEOTIDE SEQUENCE</scope>
    <source>
        <strain evidence="1">UCB-OBI-ISO-001</strain>
        <tissue evidence="1">Gonad</tissue>
    </source>
</reference>
<accession>A0A0L8GPP7</accession>
<sequence>MKEQNKTKQQQQQKTSEMVEFILLKAYELGLKITTCYNDLLLHTIVTHVMISSSFTLTNLRSHRYCFSSPDKKKEKLFISIE</sequence>
<name>A0A0L8GPP7_OCTBM</name>
<evidence type="ECO:0000313" key="1">
    <source>
        <dbReference type="EMBL" id="KOF78585.1"/>
    </source>
</evidence>